<gene>
    <name evidence="5 8" type="primary">fmt</name>
    <name evidence="8" type="ORF">NBG4_120028</name>
</gene>
<dbReference type="NCBIfam" id="TIGR00460">
    <property type="entry name" value="fmt"/>
    <property type="match status" value="1"/>
</dbReference>
<name>A0A2U3QEG5_9BACT</name>
<sequence length="310" mass="33685">MRIIFFGTPDFAVPSLRALLDSGDEVVVVVTQPDRAKGRGRRLAQPPVKELAMSRGIPVMQPAGIRTASFYEELSLLRPEAIVVVAYGKILPSAILKLPPLGCINVHASLLPSYRGAAPIQWAIIKGEEKTGVTTMLMDEGLDTGDVLLQEETWISDEDNAKTLSKRLSELGAYLLAKTLDGLRKGSLKPRPQTGNPSFAPPLKKEDGRIDWSLPASRISGLIRGTYPWPGAFCYLNGDRIVVVKAGVHDSEEEGPPGRIERIGPEDVLVSTGRGILSIIEVKPEGKNSMPALSFMHGRRLNEGAFFDVL</sequence>
<dbReference type="PANTHER" id="PTHR11138">
    <property type="entry name" value="METHIONYL-TRNA FORMYLTRANSFERASE"/>
    <property type="match status" value="1"/>
</dbReference>
<dbReference type="InterPro" id="IPR011034">
    <property type="entry name" value="Formyl_transferase-like_C_sf"/>
</dbReference>
<dbReference type="SUPFAM" id="SSF53328">
    <property type="entry name" value="Formyltransferase"/>
    <property type="match status" value="1"/>
</dbReference>
<comment type="catalytic activity">
    <reaction evidence="5">
        <text>L-methionyl-tRNA(fMet) + (6R)-10-formyltetrahydrofolate = N-formyl-L-methionyl-tRNA(fMet) + (6S)-5,6,7,8-tetrahydrofolate + H(+)</text>
        <dbReference type="Rhea" id="RHEA:24380"/>
        <dbReference type="Rhea" id="RHEA-COMP:9952"/>
        <dbReference type="Rhea" id="RHEA-COMP:9953"/>
        <dbReference type="ChEBI" id="CHEBI:15378"/>
        <dbReference type="ChEBI" id="CHEBI:57453"/>
        <dbReference type="ChEBI" id="CHEBI:78530"/>
        <dbReference type="ChEBI" id="CHEBI:78844"/>
        <dbReference type="ChEBI" id="CHEBI:195366"/>
        <dbReference type="EC" id="2.1.2.9"/>
    </reaction>
</comment>
<dbReference type="Gene3D" id="3.40.50.12230">
    <property type="match status" value="1"/>
</dbReference>
<dbReference type="FunFam" id="3.40.50.12230:FF:000001">
    <property type="entry name" value="Methionyl-tRNA formyltransferase"/>
    <property type="match status" value="1"/>
</dbReference>
<evidence type="ECO:0000256" key="4">
    <source>
        <dbReference type="ARBA" id="ARBA00022917"/>
    </source>
</evidence>
<dbReference type="Pfam" id="PF02911">
    <property type="entry name" value="Formyl_trans_C"/>
    <property type="match status" value="1"/>
</dbReference>
<accession>A0A2U3QEG5</accession>
<dbReference type="InterPro" id="IPR044135">
    <property type="entry name" value="Met-tRNA-FMT_C"/>
</dbReference>
<dbReference type="SUPFAM" id="SSF50486">
    <property type="entry name" value="FMT C-terminal domain-like"/>
    <property type="match status" value="1"/>
</dbReference>
<dbReference type="EC" id="2.1.2.9" evidence="2 5"/>
<dbReference type="Pfam" id="PF00551">
    <property type="entry name" value="Formyl_trans_N"/>
    <property type="match status" value="1"/>
</dbReference>
<dbReference type="GO" id="GO:0004479">
    <property type="term" value="F:methionyl-tRNA formyltransferase activity"/>
    <property type="evidence" value="ECO:0007669"/>
    <property type="project" value="UniProtKB-UniRule"/>
</dbReference>
<dbReference type="InterPro" id="IPR041711">
    <property type="entry name" value="Met-tRNA-FMT_N"/>
</dbReference>
<evidence type="ECO:0000259" key="6">
    <source>
        <dbReference type="Pfam" id="PF00551"/>
    </source>
</evidence>
<dbReference type="PROSITE" id="PS00373">
    <property type="entry name" value="GART"/>
    <property type="match status" value="1"/>
</dbReference>
<keyword evidence="3 5" id="KW-0808">Transferase</keyword>
<evidence type="ECO:0000256" key="1">
    <source>
        <dbReference type="ARBA" id="ARBA00010699"/>
    </source>
</evidence>
<organism evidence="8 9">
    <name type="scientific">Candidatus Sulfobium mesophilum</name>
    <dbReference type="NCBI Taxonomy" id="2016548"/>
    <lineage>
        <taxon>Bacteria</taxon>
        <taxon>Pseudomonadati</taxon>
        <taxon>Nitrospirota</taxon>
        <taxon>Nitrospiria</taxon>
        <taxon>Nitrospirales</taxon>
        <taxon>Nitrospiraceae</taxon>
        <taxon>Candidatus Sulfobium</taxon>
    </lineage>
</organism>
<feature type="domain" description="Formyl transferase C-terminal" evidence="7">
    <location>
        <begin position="203"/>
        <end position="299"/>
    </location>
</feature>
<keyword evidence="9" id="KW-1185">Reference proteome</keyword>
<dbReference type="OrthoDB" id="9802815at2"/>
<comment type="function">
    <text evidence="5">Attaches a formyl group to the free amino group of methionyl-tRNA(fMet). The formyl group appears to play a dual role in the initiator identity of N-formylmethionyl-tRNA by promoting its recognition by IF2 and preventing the misappropriation of this tRNA by the elongation apparatus.</text>
</comment>
<dbReference type="EMBL" id="OUUY01000024">
    <property type="protein sequence ID" value="SPP99821.1"/>
    <property type="molecule type" value="Genomic_DNA"/>
</dbReference>
<dbReference type="InterPro" id="IPR036477">
    <property type="entry name" value="Formyl_transf_N_sf"/>
</dbReference>
<dbReference type="GO" id="GO:0005829">
    <property type="term" value="C:cytosol"/>
    <property type="evidence" value="ECO:0007669"/>
    <property type="project" value="TreeGrafter"/>
</dbReference>
<proteinExistence type="inferred from homology"/>
<dbReference type="PANTHER" id="PTHR11138:SF5">
    <property type="entry name" value="METHIONYL-TRNA FORMYLTRANSFERASE, MITOCHONDRIAL"/>
    <property type="match status" value="1"/>
</dbReference>
<dbReference type="InterPro" id="IPR005793">
    <property type="entry name" value="Formyl_trans_C"/>
</dbReference>
<dbReference type="CDD" id="cd08646">
    <property type="entry name" value="FMT_core_Met-tRNA-FMT_N"/>
    <property type="match status" value="1"/>
</dbReference>
<dbReference type="AlphaFoldDB" id="A0A2U3QEG5"/>
<comment type="similarity">
    <text evidence="1 5">Belongs to the Fmt family.</text>
</comment>
<evidence type="ECO:0000313" key="8">
    <source>
        <dbReference type="EMBL" id="SPP99821.1"/>
    </source>
</evidence>
<reference evidence="9" key="1">
    <citation type="submission" date="2018-03" db="EMBL/GenBank/DDBJ databases">
        <authorList>
            <person name="Zecchin S."/>
        </authorList>
    </citation>
    <scope>NUCLEOTIDE SEQUENCE [LARGE SCALE GENOMIC DNA]</scope>
</reference>
<dbReference type="Proteomes" id="UP000245125">
    <property type="component" value="Unassembled WGS sequence"/>
</dbReference>
<feature type="binding site" evidence="5">
    <location>
        <begin position="109"/>
        <end position="112"/>
    </location>
    <ligand>
        <name>(6S)-5,6,7,8-tetrahydrofolate</name>
        <dbReference type="ChEBI" id="CHEBI:57453"/>
    </ligand>
</feature>
<dbReference type="HAMAP" id="MF_00182">
    <property type="entry name" value="Formyl_trans"/>
    <property type="match status" value="1"/>
</dbReference>
<evidence type="ECO:0000259" key="7">
    <source>
        <dbReference type="Pfam" id="PF02911"/>
    </source>
</evidence>
<dbReference type="InterPro" id="IPR002376">
    <property type="entry name" value="Formyl_transf_N"/>
</dbReference>
<protein>
    <recommendedName>
        <fullName evidence="2 5">Methionyl-tRNA formyltransferase</fullName>
        <ecNumber evidence="2 5">2.1.2.9</ecNumber>
    </recommendedName>
</protein>
<evidence type="ECO:0000313" key="9">
    <source>
        <dbReference type="Proteomes" id="UP000245125"/>
    </source>
</evidence>
<evidence type="ECO:0000256" key="3">
    <source>
        <dbReference type="ARBA" id="ARBA00022679"/>
    </source>
</evidence>
<dbReference type="CDD" id="cd08704">
    <property type="entry name" value="Met_tRNA_FMT_C"/>
    <property type="match status" value="1"/>
</dbReference>
<evidence type="ECO:0000256" key="5">
    <source>
        <dbReference type="HAMAP-Rule" id="MF_00182"/>
    </source>
</evidence>
<dbReference type="InterPro" id="IPR001555">
    <property type="entry name" value="GART_AS"/>
</dbReference>
<evidence type="ECO:0000256" key="2">
    <source>
        <dbReference type="ARBA" id="ARBA00012261"/>
    </source>
</evidence>
<feature type="domain" description="Formyl transferase N-terminal" evidence="6">
    <location>
        <begin position="1"/>
        <end position="178"/>
    </location>
</feature>
<keyword evidence="4 5" id="KW-0648">Protein biosynthesis</keyword>
<dbReference type="InterPro" id="IPR005794">
    <property type="entry name" value="Fmt"/>
</dbReference>